<feature type="region of interest" description="Disordered" evidence="1">
    <location>
        <begin position="284"/>
        <end position="306"/>
    </location>
</feature>
<dbReference type="AlphaFoldDB" id="A0A2G8S3W3"/>
<name>A0A2G8S3W3_9APHY</name>
<keyword evidence="4" id="KW-1185">Reference proteome</keyword>
<evidence type="ECO:0000313" key="4">
    <source>
        <dbReference type="Proteomes" id="UP000230002"/>
    </source>
</evidence>
<organism evidence="3 4">
    <name type="scientific">Ganoderma sinense ZZ0214-1</name>
    <dbReference type="NCBI Taxonomy" id="1077348"/>
    <lineage>
        <taxon>Eukaryota</taxon>
        <taxon>Fungi</taxon>
        <taxon>Dikarya</taxon>
        <taxon>Basidiomycota</taxon>
        <taxon>Agaricomycotina</taxon>
        <taxon>Agaricomycetes</taxon>
        <taxon>Polyporales</taxon>
        <taxon>Polyporaceae</taxon>
        <taxon>Ganoderma</taxon>
    </lineage>
</organism>
<dbReference type="EMBL" id="AYKW01000023">
    <property type="protein sequence ID" value="PIL28451.1"/>
    <property type="molecule type" value="Genomic_DNA"/>
</dbReference>
<comment type="caution">
    <text evidence="3">The sequence shown here is derived from an EMBL/GenBank/DDBJ whole genome shotgun (WGS) entry which is preliminary data.</text>
</comment>
<feature type="transmembrane region" description="Helical" evidence="2">
    <location>
        <begin position="189"/>
        <end position="208"/>
    </location>
</feature>
<sequence>MRRGSRNMPSRQEQVGLRQVTHRVRSTPSISSSPTVTSGEYGPILLNVPTSLTESIPSNITWTGGVAPYTLLVKLGSSSDVLQEFDGINATHFLWTPDVPAETFVSLQIVDARTVLTYTEDPILVGAGMDLTWFAPNVLNGTVSVSIPRSTFTSTFVTSVRSTTPSPSPSFPSDVQVAPQHNTVSGSTIAVTVIGIMIFLVLATFPWWRSRVRTRRRANRRVDTEKQEVVEGGDGGRQIEVRSDAGSMATIHTDPPVIAPSMNPFEDPENILYAEEIFAASPVSDLDDTTPTRDRSPFIGALPTSPRPANVVVPARSLTLKVGPRSRPPSMSGQSDPSYTRQLSNAEAARLSISTSSTLPPSYRTRSSVGSHIQIPSPSYPAFPPPVYTPTVTETDMPPLPPPSEFRPPVSRRAPQRRVPAPTPSKVLVLDPQNSGEGESESAYADGMWADSPRDRDPVAVESPGSLSGTEDAASEAAANPFADGRGIPSDDSCGDSVVVGMATRDIERTRTY</sequence>
<dbReference type="STRING" id="1077348.A0A2G8S3W3"/>
<feature type="compositionally biased region" description="Low complexity" evidence="1">
    <location>
        <begin position="26"/>
        <end position="36"/>
    </location>
</feature>
<proteinExistence type="predicted"/>
<evidence type="ECO:0000313" key="3">
    <source>
        <dbReference type="EMBL" id="PIL28451.1"/>
    </source>
</evidence>
<keyword evidence="2" id="KW-0472">Membrane</keyword>
<gene>
    <name evidence="3" type="ORF">GSI_08485</name>
</gene>
<evidence type="ECO:0000256" key="2">
    <source>
        <dbReference type="SAM" id="Phobius"/>
    </source>
</evidence>
<reference evidence="3 4" key="1">
    <citation type="journal article" date="2015" name="Sci. Rep.">
        <title>Chromosome-level genome map provides insights into diverse defense mechanisms in the medicinal fungus Ganoderma sinense.</title>
        <authorList>
            <person name="Zhu Y."/>
            <person name="Xu J."/>
            <person name="Sun C."/>
            <person name="Zhou S."/>
            <person name="Xu H."/>
            <person name="Nelson D.R."/>
            <person name="Qian J."/>
            <person name="Song J."/>
            <person name="Luo H."/>
            <person name="Xiang L."/>
            <person name="Li Y."/>
            <person name="Xu Z."/>
            <person name="Ji A."/>
            <person name="Wang L."/>
            <person name="Lu S."/>
            <person name="Hayward A."/>
            <person name="Sun W."/>
            <person name="Li X."/>
            <person name="Schwartz D.C."/>
            <person name="Wang Y."/>
            <person name="Chen S."/>
        </authorList>
    </citation>
    <scope>NUCLEOTIDE SEQUENCE [LARGE SCALE GENOMIC DNA]</scope>
    <source>
        <strain evidence="3 4">ZZ0214-1</strain>
    </source>
</reference>
<protein>
    <submittedName>
        <fullName evidence="3">Uncharacterized protein</fullName>
    </submittedName>
</protein>
<dbReference type="Proteomes" id="UP000230002">
    <property type="component" value="Unassembled WGS sequence"/>
</dbReference>
<feature type="region of interest" description="Disordered" evidence="1">
    <location>
        <begin position="1"/>
        <end position="36"/>
    </location>
</feature>
<dbReference type="OrthoDB" id="2803776at2759"/>
<accession>A0A2G8S3W3</accession>
<evidence type="ECO:0000256" key="1">
    <source>
        <dbReference type="SAM" id="MobiDB-lite"/>
    </source>
</evidence>
<feature type="compositionally biased region" description="Polar residues" evidence="1">
    <location>
        <begin position="329"/>
        <end position="345"/>
    </location>
</feature>
<keyword evidence="2" id="KW-1133">Transmembrane helix</keyword>
<feature type="region of interest" description="Disordered" evidence="1">
    <location>
        <begin position="318"/>
        <end position="513"/>
    </location>
</feature>
<keyword evidence="2" id="KW-0812">Transmembrane</keyword>
<feature type="compositionally biased region" description="Pro residues" evidence="1">
    <location>
        <begin position="378"/>
        <end position="388"/>
    </location>
</feature>
<feature type="compositionally biased region" description="Low complexity" evidence="1">
    <location>
        <begin position="351"/>
        <end position="362"/>
    </location>
</feature>